<keyword evidence="1" id="KW-1133">Transmembrane helix</keyword>
<dbReference type="Proteomes" id="UP001221150">
    <property type="component" value="Unassembled WGS sequence"/>
</dbReference>
<feature type="transmembrane region" description="Helical" evidence="1">
    <location>
        <begin position="12"/>
        <end position="43"/>
    </location>
</feature>
<evidence type="ECO:0000313" key="2">
    <source>
        <dbReference type="EMBL" id="MDF3300557.1"/>
    </source>
</evidence>
<keyword evidence="1" id="KW-0812">Transmembrane</keyword>
<evidence type="ECO:0000313" key="3">
    <source>
        <dbReference type="Proteomes" id="UP001221150"/>
    </source>
</evidence>
<evidence type="ECO:0008006" key="4">
    <source>
        <dbReference type="Google" id="ProtNLM"/>
    </source>
</evidence>
<evidence type="ECO:0000256" key="1">
    <source>
        <dbReference type="SAM" id="Phobius"/>
    </source>
</evidence>
<keyword evidence="1" id="KW-0472">Membrane</keyword>
<protein>
    <recommendedName>
        <fullName evidence="4">Peptidase</fullName>
    </recommendedName>
</protein>
<reference evidence="2 3" key="1">
    <citation type="submission" date="2023-03" db="EMBL/GenBank/DDBJ databases">
        <title>Draft genome sequence of Streptomyces sp. K1PA1 isolated from peat swamp forest in Thailand.</title>
        <authorList>
            <person name="Klaysubun C."/>
            <person name="Duangmal K."/>
        </authorList>
    </citation>
    <scope>NUCLEOTIDE SEQUENCE [LARGE SCALE GENOMIC DNA]</scope>
    <source>
        <strain evidence="2 3">K1PA1</strain>
    </source>
</reference>
<keyword evidence="3" id="KW-1185">Reference proteome</keyword>
<sequence length="54" mass="5617">MGYDEGALAKTGVGAITLFGTTITLGWIVTAVVAAVLIGAFAYRWGTRGRRTQG</sequence>
<gene>
    <name evidence="2" type="ORF">P3H78_18400</name>
</gene>
<name>A0ABT6A7D0_9ACTN</name>
<accession>A0ABT6A7D0</accession>
<comment type="caution">
    <text evidence="2">The sequence shown here is derived from an EMBL/GenBank/DDBJ whole genome shotgun (WGS) entry which is preliminary data.</text>
</comment>
<proteinExistence type="predicted"/>
<organism evidence="2 3">
    <name type="scientific">Streptomyces tropicalis</name>
    <dbReference type="NCBI Taxonomy" id="3034234"/>
    <lineage>
        <taxon>Bacteria</taxon>
        <taxon>Bacillati</taxon>
        <taxon>Actinomycetota</taxon>
        <taxon>Actinomycetes</taxon>
        <taxon>Kitasatosporales</taxon>
        <taxon>Streptomycetaceae</taxon>
        <taxon>Streptomyces</taxon>
    </lineage>
</organism>
<dbReference type="RefSeq" id="WP_276110102.1">
    <property type="nucleotide sequence ID" value="NZ_JARJBB010000008.1"/>
</dbReference>
<dbReference type="EMBL" id="JARJBB010000008">
    <property type="protein sequence ID" value="MDF3300557.1"/>
    <property type="molecule type" value="Genomic_DNA"/>
</dbReference>